<dbReference type="InterPro" id="IPR011009">
    <property type="entry name" value="Kinase-like_dom_sf"/>
</dbReference>
<dbReference type="Proteomes" id="UP000492821">
    <property type="component" value="Unassembled WGS sequence"/>
</dbReference>
<protein>
    <submittedName>
        <fullName evidence="2">Malic domain-containing protein</fullName>
    </submittedName>
</protein>
<keyword evidence="1" id="KW-1185">Reference proteome</keyword>
<proteinExistence type="predicted"/>
<evidence type="ECO:0000313" key="2">
    <source>
        <dbReference type="WBParaSite" id="Pan_g19060.t1"/>
    </source>
</evidence>
<sequence length="140" mass="15763">MRRSIRAVTSGAKFSEPPLRILRIRVLKLGSSLRIRVPKTPELPALPSINLFLVDNIVSLVKKLLVIDVTQRYTAMEALTCDFFGGWDLVEPDNERIVDNRDIRNTFEALKTNQLLIDIGNPTKDECEVLGASFADLQIN</sequence>
<dbReference type="SUPFAM" id="SSF56112">
    <property type="entry name" value="Protein kinase-like (PK-like)"/>
    <property type="match status" value="1"/>
</dbReference>
<reference evidence="1" key="1">
    <citation type="journal article" date="2013" name="Genetics">
        <title>The draft genome and transcriptome of Panagrellus redivivus are shaped by the harsh demands of a free-living lifestyle.</title>
        <authorList>
            <person name="Srinivasan J."/>
            <person name="Dillman A.R."/>
            <person name="Macchietto M.G."/>
            <person name="Heikkinen L."/>
            <person name="Lakso M."/>
            <person name="Fracchia K.M."/>
            <person name="Antoshechkin I."/>
            <person name="Mortazavi A."/>
            <person name="Wong G."/>
            <person name="Sternberg P.W."/>
        </authorList>
    </citation>
    <scope>NUCLEOTIDE SEQUENCE [LARGE SCALE GENOMIC DNA]</scope>
    <source>
        <strain evidence="1">MT8872</strain>
    </source>
</reference>
<evidence type="ECO:0000313" key="1">
    <source>
        <dbReference type="Proteomes" id="UP000492821"/>
    </source>
</evidence>
<organism evidence="1 2">
    <name type="scientific">Panagrellus redivivus</name>
    <name type="common">Microworm</name>
    <dbReference type="NCBI Taxonomy" id="6233"/>
    <lineage>
        <taxon>Eukaryota</taxon>
        <taxon>Metazoa</taxon>
        <taxon>Ecdysozoa</taxon>
        <taxon>Nematoda</taxon>
        <taxon>Chromadorea</taxon>
        <taxon>Rhabditida</taxon>
        <taxon>Tylenchina</taxon>
        <taxon>Panagrolaimomorpha</taxon>
        <taxon>Panagrolaimoidea</taxon>
        <taxon>Panagrolaimidae</taxon>
        <taxon>Panagrellus</taxon>
    </lineage>
</organism>
<accession>A0A7E4VBU8</accession>
<dbReference type="AlphaFoldDB" id="A0A7E4VBU8"/>
<reference evidence="2" key="2">
    <citation type="submission" date="2020-10" db="UniProtKB">
        <authorList>
            <consortium name="WormBaseParasite"/>
        </authorList>
    </citation>
    <scope>IDENTIFICATION</scope>
</reference>
<dbReference type="WBParaSite" id="Pan_g19060.t1">
    <property type="protein sequence ID" value="Pan_g19060.t1"/>
    <property type="gene ID" value="Pan_g19060"/>
</dbReference>
<name>A0A7E4VBU8_PANRE</name>